<evidence type="ECO:0000313" key="12">
    <source>
        <dbReference type="Proteomes" id="UP000887567"/>
    </source>
</evidence>
<dbReference type="Pfam" id="PF08418">
    <property type="entry name" value="Pol_alpha_B_N"/>
    <property type="match status" value="1"/>
</dbReference>
<feature type="domain" description="DNA polymerase alpha subunit B OB" evidence="10">
    <location>
        <begin position="222"/>
        <end position="326"/>
    </location>
</feature>
<evidence type="ECO:0000256" key="4">
    <source>
        <dbReference type="ARBA" id="ARBA00022705"/>
    </source>
</evidence>
<dbReference type="EnsemblMetazoa" id="XM_021038624.2">
    <property type="protein sequence ID" value="XP_020894283.1"/>
    <property type="gene ID" value="LOC110233340"/>
</dbReference>
<dbReference type="PANTHER" id="PTHR23061">
    <property type="entry name" value="DNA POLYMERASE 2 ALPHA 70 KDA SUBUNIT"/>
    <property type="match status" value="1"/>
</dbReference>
<evidence type="ECO:0000256" key="1">
    <source>
        <dbReference type="ARBA" id="ARBA00004123"/>
    </source>
</evidence>
<dbReference type="Gene3D" id="3.60.21.60">
    <property type="match status" value="2"/>
</dbReference>
<comment type="similarity">
    <text evidence="2 6">Belongs to the DNA polymerase alpha subunit B family.</text>
</comment>
<evidence type="ECO:0000256" key="7">
    <source>
        <dbReference type="SAM" id="MobiDB-lite"/>
    </source>
</evidence>
<dbReference type="InterPro" id="IPR013627">
    <property type="entry name" value="Pol_alpha_B_N"/>
</dbReference>
<dbReference type="PIRSF" id="PIRSF018300">
    <property type="entry name" value="DNA_pol_alph_2"/>
    <property type="match status" value="1"/>
</dbReference>
<dbReference type="OrthoDB" id="336885at2759"/>
<dbReference type="GO" id="GO:0003677">
    <property type="term" value="F:DNA binding"/>
    <property type="evidence" value="ECO:0007669"/>
    <property type="project" value="InterPro"/>
</dbReference>
<dbReference type="GO" id="GO:0006270">
    <property type="term" value="P:DNA replication initiation"/>
    <property type="evidence" value="ECO:0007669"/>
    <property type="project" value="TreeGrafter"/>
</dbReference>
<dbReference type="FunFam" id="3.60.21.60:FF:000004">
    <property type="entry name" value="DNA polymerase alpha subunit B"/>
    <property type="match status" value="1"/>
</dbReference>
<keyword evidence="4 6" id="KW-0235">DNA replication</keyword>
<dbReference type="InterPro" id="IPR016722">
    <property type="entry name" value="DNA_pol_alpha_bsu"/>
</dbReference>
<reference evidence="11" key="1">
    <citation type="submission" date="2022-11" db="UniProtKB">
        <authorList>
            <consortium name="EnsemblMetazoa"/>
        </authorList>
    </citation>
    <scope>IDENTIFICATION</scope>
</reference>
<feature type="region of interest" description="Disordered" evidence="7">
    <location>
        <begin position="122"/>
        <end position="158"/>
    </location>
</feature>
<dbReference type="Proteomes" id="UP000887567">
    <property type="component" value="Unplaced"/>
</dbReference>
<evidence type="ECO:0000259" key="10">
    <source>
        <dbReference type="Pfam" id="PF22062"/>
    </source>
</evidence>
<evidence type="ECO:0000256" key="5">
    <source>
        <dbReference type="ARBA" id="ARBA00023242"/>
    </source>
</evidence>
<comment type="subcellular location">
    <subcellularLocation>
        <location evidence="1 6">Nucleus</location>
    </subcellularLocation>
</comment>
<keyword evidence="5 6" id="KW-0539">Nucleus</keyword>
<comment type="function">
    <text evidence="6">Accessory subunit of the DNA polymerase alpha complex (also known as the alpha DNA polymerase-primase complex) which plays an essential role in the initiation of DNA synthesis.</text>
</comment>
<dbReference type="KEGG" id="epa:110233340"/>
<organism evidence="11 12">
    <name type="scientific">Exaiptasia diaphana</name>
    <name type="common">Tropical sea anemone</name>
    <name type="synonym">Aiptasia pulchella</name>
    <dbReference type="NCBI Taxonomy" id="2652724"/>
    <lineage>
        <taxon>Eukaryota</taxon>
        <taxon>Metazoa</taxon>
        <taxon>Cnidaria</taxon>
        <taxon>Anthozoa</taxon>
        <taxon>Hexacorallia</taxon>
        <taxon>Actiniaria</taxon>
        <taxon>Aiptasiidae</taxon>
        <taxon>Exaiptasia</taxon>
    </lineage>
</organism>
<dbReference type="FunFam" id="3.60.21.60:FF:000003">
    <property type="entry name" value="DNA polymerase alpha subunit B"/>
    <property type="match status" value="1"/>
</dbReference>
<dbReference type="Pfam" id="PF22062">
    <property type="entry name" value="OB_DPOA2"/>
    <property type="match status" value="1"/>
</dbReference>
<dbReference type="GO" id="GO:0005658">
    <property type="term" value="C:alpha DNA polymerase:primase complex"/>
    <property type="evidence" value="ECO:0007669"/>
    <property type="project" value="TreeGrafter"/>
</dbReference>
<dbReference type="PANTHER" id="PTHR23061:SF12">
    <property type="entry name" value="DNA POLYMERASE ALPHA SUBUNIT B"/>
    <property type="match status" value="1"/>
</dbReference>
<feature type="domain" description="DNA polymerase alpha/delta/epsilon subunit B" evidence="8">
    <location>
        <begin position="352"/>
        <end position="556"/>
    </location>
</feature>
<protein>
    <recommendedName>
        <fullName evidence="3 6">DNA polymerase alpha subunit B</fullName>
    </recommendedName>
</protein>
<evidence type="ECO:0000259" key="8">
    <source>
        <dbReference type="Pfam" id="PF04042"/>
    </source>
</evidence>
<accession>A0A913WUG9</accession>
<dbReference type="GeneID" id="110233340"/>
<dbReference type="InterPro" id="IPR054300">
    <property type="entry name" value="OB_DPOA2"/>
</dbReference>
<evidence type="ECO:0000259" key="9">
    <source>
        <dbReference type="Pfam" id="PF08418"/>
    </source>
</evidence>
<name>A0A913WUG9_EXADI</name>
<dbReference type="RefSeq" id="XP_020894283.1">
    <property type="nucleotide sequence ID" value="XM_021038624.2"/>
</dbReference>
<dbReference type="OMA" id="PFLDIEH"/>
<dbReference type="AlphaFoldDB" id="A0A913WUG9"/>
<dbReference type="InterPro" id="IPR007185">
    <property type="entry name" value="DNA_pol_a/d/e_bsu"/>
</dbReference>
<keyword evidence="12" id="KW-1185">Reference proteome</keyword>
<evidence type="ECO:0000256" key="2">
    <source>
        <dbReference type="ARBA" id="ARBA00007299"/>
    </source>
</evidence>
<sequence>MVTDEEIEQEFGEFSIKIDDVAILDKLKDICTDCQLTPEDLVSEWVAFAQTSKLENNDIKVELLEEFERKQSFERNKKLQTQFSKHEGSSRMVTKDDLDDYINEEDAEDMLDMYCQTPRNKKSLKRALTTPEAPNNKRHTTLSRTPGPNTAFSPSSFSPAMATPSVKYGSRHNAGDVVCSFGSATSNWKGTGAALRITHADEEIALTEKFRYMFQKQADKANVLNDMIDEMAEKLQKEHGIEEFADMTSSSQVDVNVVGRVCCDSVGKLNASSLMLEGSLDLCQGQQVKVDLSNVQQFALFPGQIIAARGLNSTGQKLVINQIYKGTQLPFYSSLDKNGKTLHKTSDPFTMMVAAGPFTTTDSLMYEPLTDLINVAQKDKPDVLVLLGPFVDAKHDKIENGDLEETYEELFKRQVGGILKALEKQQTTVVFVPSQRDVHHDFVYPQPPFLIDGYQDNKNVHFVSDPCTLLINNVAIGLTSTDILLNLGSEETASPPGASDRLGRLVKHILYQHSYYPLHPPSEEVNMDYEKYSAYSFFSCTPDILILPSDLRYFTKDVLGGLCVNPGRLTKGQVGGTYARLHVKPDSTHTDISMSHVLQNSSAQVVRI</sequence>
<feature type="domain" description="DNA polymerase alpha subunit B N-terminal" evidence="9">
    <location>
        <begin position="5"/>
        <end position="70"/>
    </location>
</feature>
<evidence type="ECO:0000256" key="6">
    <source>
        <dbReference type="PIRNR" id="PIRNR018300"/>
    </source>
</evidence>
<evidence type="ECO:0000256" key="3">
    <source>
        <dbReference type="ARBA" id="ARBA00018596"/>
    </source>
</evidence>
<dbReference type="InterPro" id="IPR043034">
    <property type="entry name" value="DNA_pol_alpha_B_N_sf"/>
</dbReference>
<dbReference type="Gene3D" id="1.10.8.530">
    <property type="entry name" value="DNA polymerase alpha-primase, subunit B, N-terminal domain"/>
    <property type="match status" value="1"/>
</dbReference>
<dbReference type="Pfam" id="PF04042">
    <property type="entry name" value="DNA_pol_E_B"/>
    <property type="match status" value="1"/>
</dbReference>
<evidence type="ECO:0000313" key="11">
    <source>
        <dbReference type="EnsemblMetazoa" id="XP_020894283.1"/>
    </source>
</evidence>
<proteinExistence type="inferred from homology"/>